<dbReference type="Gene3D" id="3.30.1490.300">
    <property type="match status" value="1"/>
</dbReference>
<feature type="transmembrane region" description="Helical" evidence="1">
    <location>
        <begin position="255"/>
        <end position="275"/>
    </location>
</feature>
<evidence type="ECO:0000256" key="1">
    <source>
        <dbReference type="SAM" id="Phobius"/>
    </source>
</evidence>
<evidence type="ECO:0000313" key="2">
    <source>
        <dbReference type="EMBL" id="MBI1756691.1"/>
    </source>
</evidence>
<reference evidence="2" key="1">
    <citation type="submission" date="2020-07" db="EMBL/GenBank/DDBJ databases">
        <title>Huge and variable diversity of episymbiotic CPR bacteria and DPANN archaea in groundwater ecosystems.</title>
        <authorList>
            <person name="He C.Y."/>
            <person name="Keren R."/>
            <person name="Whittaker M."/>
            <person name="Farag I.F."/>
            <person name="Doudna J."/>
            <person name="Cate J.H.D."/>
            <person name="Banfield J.F."/>
        </authorList>
    </citation>
    <scope>NUCLEOTIDE SEQUENCE</scope>
    <source>
        <strain evidence="2">NC_groundwater_17_Pr7_B-0.1um_64_12</strain>
    </source>
</reference>
<sequence>MVQPASLLVEWSPTRVTVYDPTTGVRREGPSLKPIAPEWGSGRRVRVALARQMVFLRSVRVPDAPKAQAMAVVRLSAGQLFPLPIASLAVDLSLTGDVGAEGRLAVVSAAATSNLRQLARELDEVGWEAIEALPIAYGSAVLARKEGVADCAVVHSEGDGWSVDLVQGGELRASRLLPHGTTSATLEDEVARTYAAAGLRFSPILVTNGFAGGSWARSSLTALAALALPEAADIGVDLEPDEVATARAKATHRKAMMTASALALAAAILLGYAIVSRGAQGAAVRRSQGRNQATLATVRSMVTSEQAKLTDLKSAQAALDRALAPAQKLGDVLTLVANSTPDGVWLTGMGIERSKPLILRGTATRADLVATYLRALEASPRLRDVRLVFANNGTIEQAPVVQFSVSAVAVGNLTLAAPRKGSGKP</sequence>
<dbReference type="Proteomes" id="UP000727962">
    <property type="component" value="Unassembled WGS sequence"/>
</dbReference>
<dbReference type="EMBL" id="JACOSL010000038">
    <property type="protein sequence ID" value="MBI1756691.1"/>
    <property type="molecule type" value="Genomic_DNA"/>
</dbReference>
<organism evidence="2 3">
    <name type="scientific">Fimbriimonas ginsengisoli</name>
    <dbReference type="NCBI Taxonomy" id="1005039"/>
    <lineage>
        <taxon>Bacteria</taxon>
        <taxon>Bacillati</taxon>
        <taxon>Armatimonadota</taxon>
        <taxon>Fimbriimonadia</taxon>
        <taxon>Fimbriimonadales</taxon>
        <taxon>Fimbriimonadaceae</taxon>
        <taxon>Fimbriimonas</taxon>
    </lineage>
</organism>
<comment type="caution">
    <text evidence="2">The sequence shown here is derived from an EMBL/GenBank/DDBJ whole genome shotgun (WGS) entry which is preliminary data.</text>
</comment>
<keyword evidence="1" id="KW-0472">Membrane</keyword>
<keyword evidence="1" id="KW-0812">Transmembrane</keyword>
<evidence type="ECO:0000313" key="3">
    <source>
        <dbReference type="Proteomes" id="UP000727962"/>
    </source>
</evidence>
<proteinExistence type="predicted"/>
<dbReference type="Pfam" id="PF05137">
    <property type="entry name" value="PilN"/>
    <property type="match status" value="1"/>
</dbReference>
<name>A0A931PWI8_FIMGI</name>
<dbReference type="AlphaFoldDB" id="A0A931PWI8"/>
<gene>
    <name evidence="2" type="ORF">HYR64_06240</name>
</gene>
<keyword evidence="1" id="KW-1133">Transmembrane helix</keyword>
<dbReference type="InterPro" id="IPR007813">
    <property type="entry name" value="PilN"/>
</dbReference>
<protein>
    <submittedName>
        <fullName evidence="2">PilN domain-containing protein</fullName>
    </submittedName>
</protein>
<dbReference type="Gene3D" id="3.30.420.40">
    <property type="match status" value="2"/>
</dbReference>
<accession>A0A931PWI8</accession>